<feature type="transmembrane region" description="Helical" evidence="1">
    <location>
        <begin position="44"/>
        <end position="67"/>
    </location>
</feature>
<protein>
    <submittedName>
        <fullName evidence="2">Uncharacterized protein</fullName>
    </submittedName>
</protein>
<feature type="transmembrane region" description="Helical" evidence="1">
    <location>
        <begin position="188"/>
        <end position="207"/>
    </location>
</feature>
<proteinExistence type="predicted"/>
<reference evidence="2" key="2">
    <citation type="journal article" date="2007" name="Science">
        <title>Draft genome sequence of the sexually transmitted pathogen Trichomonas vaginalis.</title>
        <authorList>
            <person name="Carlton J.M."/>
            <person name="Hirt R.P."/>
            <person name="Silva J.C."/>
            <person name="Delcher A.L."/>
            <person name="Schatz M."/>
            <person name="Zhao Q."/>
            <person name="Wortman J.R."/>
            <person name="Bidwell S.L."/>
            <person name="Alsmark U.C.M."/>
            <person name="Besteiro S."/>
            <person name="Sicheritz-Ponten T."/>
            <person name="Noel C.J."/>
            <person name="Dacks J.B."/>
            <person name="Foster P.G."/>
            <person name="Simillion C."/>
            <person name="Van de Peer Y."/>
            <person name="Miranda-Saavedra D."/>
            <person name="Barton G.J."/>
            <person name="Westrop G.D."/>
            <person name="Mueller S."/>
            <person name="Dessi D."/>
            <person name="Fiori P.L."/>
            <person name="Ren Q."/>
            <person name="Paulsen I."/>
            <person name="Zhang H."/>
            <person name="Bastida-Corcuera F.D."/>
            <person name="Simoes-Barbosa A."/>
            <person name="Brown M.T."/>
            <person name="Hayes R.D."/>
            <person name="Mukherjee M."/>
            <person name="Okumura C.Y."/>
            <person name="Schneider R."/>
            <person name="Smith A.J."/>
            <person name="Vanacova S."/>
            <person name="Villalvazo M."/>
            <person name="Haas B.J."/>
            <person name="Pertea M."/>
            <person name="Feldblyum T.V."/>
            <person name="Utterback T.R."/>
            <person name="Shu C.L."/>
            <person name="Osoegawa K."/>
            <person name="de Jong P.J."/>
            <person name="Hrdy I."/>
            <person name="Horvathova L."/>
            <person name="Zubacova Z."/>
            <person name="Dolezal P."/>
            <person name="Malik S.B."/>
            <person name="Logsdon J.M. Jr."/>
            <person name="Henze K."/>
            <person name="Gupta A."/>
            <person name="Wang C.C."/>
            <person name="Dunne R.L."/>
            <person name="Upcroft J.A."/>
            <person name="Upcroft P."/>
            <person name="White O."/>
            <person name="Salzberg S.L."/>
            <person name="Tang P."/>
            <person name="Chiu C.-H."/>
            <person name="Lee Y.-S."/>
            <person name="Embley T.M."/>
            <person name="Coombs G.H."/>
            <person name="Mottram J.C."/>
            <person name="Tachezy J."/>
            <person name="Fraser-Liggett C.M."/>
            <person name="Johnson P.J."/>
        </authorList>
    </citation>
    <scope>NUCLEOTIDE SEQUENCE [LARGE SCALE GENOMIC DNA]</scope>
    <source>
        <strain evidence="2">G3</strain>
    </source>
</reference>
<evidence type="ECO:0000256" key="1">
    <source>
        <dbReference type="SAM" id="Phobius"/>
    </source>
</evidence>
<keyword evidence="1" id="KW-0812">Transmembrane</keyword>
<keyword evidence="1" id="KW-1133">Transmembrane helix</keyword>
<dbReference type="VEuPathDB" id="TrichDB:TVAG_381450"/>
<dbReference type="EMBL" id="DS113846">
    <property type="protein sequence ID" value="EAX94640.1"/>
    <property type="molecule type" value="Genomic_DNA"/>
</dbReference>
<feature type="transmembrane region" description="Helical" evidence="1">
    <location>
        <begin position="213"/>
        <end position="233"/>
    </location>
</feature>
<keyword evidence="1" id="KW-0472">Membrane</keyword>
<dbReference type="AlphaFoldDB" id="A2FKE0"/>
<dbReference type="InParanoid" id="A2FKE0"/>
<feature type="transmembrane region" description="Helical" evidence="1">
    <location>
        <begin position="115"/>
        <end position="134"/>
    </location>
</feature>
<dbReference type="Proteomes" id="UP000001542">
    <property type="component" value="Unassembled WGS sequence"/>
</dbReference>
<organism evidence="2 3">
    <name type="scientific">Trichomonas vaginalis (strain ATCC PRA-98 / G3)</name>
    <dbReference type="NCBI Taxonomy" id="412133"/>
    <lineage>
        <taxon>Eukaryota</taxon>
        <taxon>Metamonada</taxon>
        <taxon>Parabasalia</taxon>
        <taxon>Trichomonadida</taxon>
        <taxon>Trichomonadidae</taxon>
        <taxon>Trichomonas</taxon>
    </lineage>
</organism>
<dbReference type="VEuPathDB" id="TrichDB:TVAGG3_0776480"/>
<evidence type="ECO:0000313" key="2">
    <source>
        <dbReference type="EMBL" id="EAX94640.1"/>
    </source>
</evidence>
<feature type="transmembrane region" description="Helical" evidence="1">
    <location>
        <begin position="79"/>
        <end position="95"/>
    </location>
</feature>
<keyword evidence="3" id="KW-1185">Reference proteome</keyword>
<sequence length="246" mass="28980">MLQMVIFTLDFCNLNDFYGEELSTFRTLNNIFLFSPWLVQDDNALFILSVSLLLHGIFIGIFYIFALKCKQHVFIKKEILTIFRVFIDVIFPLFQYEQFFLFSEVFIKLLEQPSIFLTIALLLMGCEVCIYALYDYMASIFIRPCLFTIESIIERYSGVTDQIFYWCKFSSLFVQVYLSNRYHYLVEIILYCLLLFAIIYVICARVGRGIHVTIIGALMEDAPLIIQPLVLLYHLHRRWPMAPLVV</sequence>
<gene>
    <name evidence="2" type="ORF">TVAG_381450</name>
</gene>
<dbReference type="KEGG" id="tva:4752380"/>
<dbReference type="RefSeq" id="XP_001307570.1">
    <property type="nucleotide sequence ID" value="XM_001307569.1"/>
</dbReference>
<accession>A2FKE0</accession>
<name>A2FKE0_TRIV3</name>
<reference evidence="2" key="1">
    <citation type="submission" date="2006-10" db="EMBL/GenBank/DDBJ databases">
        <authorList>
            <person name="Amadeo P."/>
            <person name="Zhao Q."/>
            <person name="Wortman J."/>
            <person name="Fraser-Liggett C."/>
            <person name="Carlton J."/>
        </authorList>
    </citation>
    <scope>NUCLEOTIDE SEQUENCE</scope>
    <source>
        <strain evidence="2">G3</strain>
    </source>
</reference>
<evidence type="ECO:0000313" key="3">
    <source>
        <dbReference type="Proteomes" id="UP000001542"/>
    </source>
</evidence>